<evidence type="ECO:0000313" key="3">
    <source>
        <dbReference type="EMBL" id="MDT0461479.1"/>
    </source>
</evidence>
<keyword evidence="2" id="KW-0560">Oxidoreductase</keyword>
<dbReference type="PANTHER" id="PTHR46696:SF4">
    <property type="entry name" value="BIOTIN BIOSYNTHESIS CYTOCHROME P450"/>
    <property type="match status" value="1"/>
</dbReference>
<name>A0ABU2TKL5_9ACTN</name>
<dbReference type="EMBL" id="JAVREY010000001">
    <property type="protein sequence ID" value="MDT0461479.1"/>
    <property type="molecule type" value="Genomic_DNA"/>
</dbReference>
<dbReference type="InterPro" id="IPR017972">
    <property type="entry name" value="Cyt_P450_CS"/>
</dbReference>
<proteinExistence type="inferred from homology"/>
<dbReference type="Proteomes" id="UP001183809">
    <property type="component" value="Unassembled WGS sequence"/>
</dbReference>
<dbReference type="RefSeq" id="WP_311690519.1">
    <property type="nucleotide sequence ID" value="NZ_JAVREY010000001.1"/>
</dbReference>
<evidence type="ECO:0000256" key="2">
    <source>
        <dbReference type="RuleBase" id="RU000461"/>
    </source>
</evidence>
<dbReference type="PANTHER" id="PTHR46696">
    <property type="entry name" value="P450, PUTATIVE (EUROFUNG)-RELATED"/>
    <property type="match status" value="1"/>
</dbReference>
<protein>
    <submittedName>
        <fullName evidence="3">Cytochrome P450</fullName>
    </submittedName>
</protein>
<evidence type="ECO:0000256" key="1">
    <source>
        <dbReference type="ARBA" id="ARBA00010617"/>
    </source>
</evidence>
<keyword evidence="4" id="KW-1185">Reference proteome</keyword>
<dbReference type="PRINTS" id="PR00385">
    <property type="entry name" value="P450"/>
</dbReference>
<dbReference type="InterPro" id="IPR001128">
    <property type="entry name" value="Cyt_P450"/>
</dbReference>
<keyword evidence="2" id="KW-0479">Metal-binding</keyword>
<dbReference type="PRINTS" id="PR00359">
    <property type="entry name" value="BP450"/>
</dbReference>
<dbReference type="Pfam" id="PF00067">
    <property type="entry name" value="p450"/>
    <property type="match status" value="1"/>
</dbReference>
<gene>
    <name evidence="3" type="ORF">RM764_00450</name>
</gene>
<reference evidence="4" key="1">
    <citation type="submission" date="2023-07" db="EMBL/GenBank/DDBJ databases">
        <title>30 novel species of actinomycetes from the DSMZ collection.</title>
        <authorList>
            <person name="Nouioui I."/>
        </authorList>
    </citation>
    <scope>NUCLEOTIDE SEQUENCE [LARGE SCALE GENOMIC DNA]</scope>
    <source>
        <strain evidence="4">DSM 41699</strain>
    </source>
</reference>
<organism evidence="3 4">
    <name type="scientific">Streptomyces gibsoniae</name>
    <dbReference type="NCBI Taxonomy" id="3075529"/>
    <lineage>
        <taxon>Bacteria</taxon>
        <taxon>Bacillati</taxon>
        <taxon>Actinomycetota</taxon>
        <taxon>Actinomycetes</taxon>
        <taxon>Kitasatosporales</taxon>
        <taxon>Streptomycetaceae</taxon>
        <taxon>Streptomyces</taxon>
    </lineage>
</organism>
<sequence length="421" mass="47450">MTAVDDIGGITNDRRAVISVLRRLRSTDGQHTPLPVWAELRALGDVVPAPWGGYFITGFEACSQVLRGRDWLVPDIAWQERQPDPERWQALATQEMSHVLSRLNAPVHTCQRRALGNLFDRHTLDAMRPGIEEHVDELLDGLDARLRDHGEADFVAAVSEQLPVRTVGRWLGIPPEDHAHILDITHRQVHAQELLPTKSQLDVSAKATLRLRAYFTDLVRQRRARPGNDVVSGWIRHWDAEMPGDQEAADRLLYYLTMFITIASLETSSTLLSVAVRLLLEDPARWDWLRRHPEHIDDAIDEALRYDPPIHLNSRVAADDTVLAGVPIAKDTMVHVLYGAANHDPRRNENPHTFDILRSNRGHLTFGGGAHYCLGAALARLEAQTLLTRLLNRFPTLRLTAGPAYAPRMVFRRVTSLKVTT</sequence>
<dbReference type="InterPro" id="IPR036396">
    <property type="entry name" value="Cyt_P450_sf"/>
</dbReference>
<evidence type="ECO:0000313" key="4">
    <source>
        <dbReference type="Proteomes" id="UP001183809"/>
    </source>
</evidence>
<dbReference type="PROSITE" id="PS00086">
    <property type="entry name" value="CYTOCHROME_P450"/>
    <property type="match status" value="1"/>
</dbReference>
<dbReference type="Gene3D" id="1.10.630.10">
    <property type="entry name" value="Cytochrome P450"/>
    <property type="match status" value="1"/>
</dbReference>
<dbReference type="InterPro" id="IPR002397">
    <property type="entry name" value="Cyt_P450_B"/>
</dbReference>
<dbReference type="SUPFAM" id="SSF48264">
    <property type="entry name" value="Cytochrome P450"/>
    <property type="match status" value="1"/>
</dbReference>
<comment type="caution">
    <text evidence="3">The sequence shown here is derived from an EMBL/GenBank/DDBJ whole genome shotgun (WGS) entry which is preliminary data.</text>
</comment>
<keyword evidence="2" id="KW-0349">Heme</keyword>
<keyword evidence="2" id="KW-0408">Iron</keyword>
<keyword evidence="2" id="KW-0503">Monooxygenase</keyword>
<comment type="similarity">
    <text evidence="1 2">Belongs to the cytochrome P450 family.</text>
</comment>
<accession>A0ABU2TKL5</accession>